<sequence>MFSKIHIPADREENILRRDGYTYLLAVIVLQKGKKLGLGIRHVQNRVLVSKIEADSLAAECLHLGDRVCEVGGTVVSDKGGFHI</sequence>
<reference evidence="2" key="1">
    <citation type="submission" date="2016-11" db="UniProtKB">
        <authorList>
            <consortium name="WormBaseParasite"/>
        </authorList>
    </citation>
    <scope>IDENTIFICATION</scope>
    <source>
        <strain evidence="2">KR3021</strain>
    </source>
</reference>
<organism evidence="1 2">
    <name type="scientific">Rhabditophanes sp. KR3021</name>
    <dbReference type="NCBI Taxonomy" id="114890"/>
    <lineage>
        <taxon>Eukaryota</taxon>
        <taxon>Metazoa</taxon>
        <taxon>Ecdysozoa</taxon>
        <taxon>Nematoda</taxon>
        <taxon>Chromadorea</taxon>
        <taxon>Rhabditida</taxon>
        <taxon>Tylenchina</taxon>
        <taxon>Panagrolaimomorpha</taxon>
        <taxon>Strongyloidoidea</taxon>
        <taxon>Alloionematidae</taxon>
        <taxon>Rhabditophanes</taxon>
    </lineage>
</organism>
<proteinExistence type="predicted"/>
<evidence type="ECO:0000313" key="2">
    <source>
        <dbReference type="WBParaSite" id="RSKR_0000538000.1"/>
    </source>
</evidence>
<dbReference type="WBParaSite" id="RSKR_0000538000.1">
    <property type="protein sequence ID" value="RSKR_0000538000.1"/>
    <property type="gene ID" value="RSKR_0000538000"/>
</dbReference>
<evidence type="ECO:0000313" key="1">
    <source>
        <dbReference type="Proteomes" id="UP000095286"/>
    </source>
</evidence>
<dbReference type="Proteomes" id="UP000095286">
    <property type="component" value="Unplaced"/>
</dbReference>
<accession>A0AC35TYE1</accession>
<protein>
    <submittedName>
        <fullName evidence="2">PDZ domain-containing protein</fullName>
    </submittedName>
</protein>
<name>A0AC35TYE1_9BILA</name>